<evidence type="ECO:0000313" key="2">
    <source>
        <dbReference type="EMBL" id="KAK2035222.1"/>
    </source>
</evidence>
<proteinExistence type="predicted"/>
<comment type="caution">
    <text evidence="2">The sequence shown here is derived from an EMBL/GenBank/DDBJ whole genome shotgun (WGS) entry which is preliminary data.</text>
</comment>
<feature type="region of interest" description="Disordered" evidence="1">
    <location>
        <begin position="1"/>
        <end position="32"/>
    </location>
</feature>
<keyword evidence="3" id="KW-1185">Reference proteome</keyword>
<evidence type="ECO:0000256" key="1">
    <source>
        <dbReference type="SAM" id="MobiDB-lite"/>
    </source>
</evidence>
<protein>
    <submittedName>
        <fullName evidence="2">Uncharacterized protein</fullName>
    </submittedName>
</protein>
<gene>
    <name evidence="2" type="ORF">LX32DRAFT_255736</name>
</gene>
<accession>A0AAD9HVE3</accession>
<dbReference type="EMBL" id="MU842810">
    <property type="protein sequence ID" value="KAK2035222.1"/>
    <property type="molecule type" value="Genomic_DNA"/>
</dbReference>
<evidence type="ECO:0000313" key="3">
    <source>
        <dbReference type="Proteomes" id="UP001232148"/>
    </source>
</evidence>
<dbReference type="Proteomes" id="UP001232148">
    <property type="component" value="Unassembled WGS sequence"/>
</dbReference>
<name>A0AAD9HVE3_9PEZI</name>
<feature type="region of interest" description="Disordered" evidence="1">
    <location>
        <begin position="107"/>
        <end position="127"/>
    </location>
</feature>
<sequence length="269" mass="29416">MGTAQDKGEVITARKTPGAEGRGQHRDASPSLPLPPAVHNISLHLIQPAPPLFPSVLVMCFDRCLLRLFDFICTPQRNALHCCAGKRTTGNDSHAKDENRMTEPLGCTAQTTKPASPPLQTPDAATTRASRTSVFFRPAITHQPKVRLTTQATAVALLPLTEQFPRQAAEHMSLFSLPPHLPWIVAGVGYVCHPAQSRIHIHARTYARTPASSEQCGPSPDGRVRDEGCANLASLFYSSLHTHTHTHTHTHHTPSFSSSRLVRCISRFN</sequence>
<dbReference type="AlphaFoldDB" id="A0AAD9HVE3"/>
<reference evidence="2" key="1">
    <citation type="submission" date="2021-06" db="EMBL/GenBank/DDBJ databases">
        <title>Comparative genomics, transcriptomics and evolutionary studies reveal genomic signatures of adaptation to plant cell wall in hemibiotrophic fungi.</title>
        <authorList>
            <consortium name="DOE Joint Genome Institute"/>
            <person name="Baroncelli R."/>
            <person name="Diaz J.F."/>
            <person name="Benocci T."/>
            <person name="Peng M."/>
            <person name="Battaglia E."/>
            <person name="Haridas S."/>
            <person name="Andreopoulos W."/>
            <person name="Labutti K."/>
            <person name="Pangilinan J."/>
            <person name="Floch G.L."/>
            <person name="Makela M.R."/>
            <person name="Henrissat B."/>
            <person name="Grigoriev I.V."/>
            <person name="Crouch J.A."/>
            <person name="De Vries R.P."/>
            <person name="Sukno S.A."/>
            <person name="Thon M.R."/>
        </authorList>
    </citation>
    <scope>NUCLEOTIDE SEQUENCE</scope>
    <source>
        <strain evidence="2">MAFF235873</strain>
    </source>
</reference>
<organism evidence="2 3">
    <name type="scientific">Colletotrichum zoysiae</name>
    <dbReference type="NCBI Taxonomy" id="1216348"/>
    <lineage>
        <taxon>Eukaryota</taxon>
        <taxon>Fungi</taxon>
        <taxon>Dikarya</taxon>
        <taxon>Ascomycota</taxon>
        <taxon>Pezizomycotina</taxon>
        <taxon>Sordariomycetes</taxon>
        <taxon>Hypocreomycetidae</taxon>
        <taxon>Glomerellales</taxon>
        <taxon>Glomerellaceae</taxon>
        <taxon>Colletotrichum</taxon>
        <taxon>Colletotrichum graminicola species complex</taxon>
    </lineage>
</organism>